<dbReference type="PRINTS" id="PR00032">
    <property type="entry name" value="HTHARAC"/>
</dbReference>
<keyword evidence="1" id="KW-0805">Transcription regulation</keyword>
<comment type="caution">
    <text evidence="5">The sequence shown here is derived from an EMBL/GenBank/DDBJ whole genome shotgun (WGS) entry which is preliminary data.</text>
</comment>
<dbReference type="PANTHER" id="PTHR47894">
    <property type="entry name" value="HTH-TYPE TRANSCRIPTIONAL REGULATOR GADX"/>
    <property type="match status" value="1"/>
</dbReference>
<dbReference type="SUPFAM" id="SSF46689">
    <property type="entry name" value="Homeodomain-like"/>
    <property type="match status" value="1"/>
</dbReference>
<evidence type="ECO:0000259" key="4">
    <source>
        <dbReference type="PROSITE" id="PS01124"/>
    </source>
</evidence>
<reference evidence="5 6" key="1">
    <citation type="submission" date="2017-02" db="EMBL/GenBank/DDBJ databases">
        <title>Acinetobacter sp. ANC 4945, whole genome shotgun sequencing project.</title>
        <authorList>
            <person name="Radolfova-Krizova L."/>
            <person name="Al Atrouni A."/>
            <person name="Nemec A."/>
        </authorList>
    </citation>
    <scope>NUCLEOTIDE SEQUENCE [LARGE SCALE GENOMIC DNA]</scope>
    <source>
        <strain evidence="5 6">ANC 4945</strain>
    </source>
</reference>
<accession>A0A1T1GU29</accession>
<organism evidence="5 6">
    <name type="scientific">Acinetobacter amyesii</name>
    <dbReference type="NCBI Taxonomy" id="2942470"/>
    <lineage>
        <taxon>Bacteria</taxon>
        <taxon>Pseudomonadati</taxon>
        <taxon>Pseudomonadota</taxon>
        <taxon>Gammaproteobacteria</taxon>
        <taxon>Moraxellales</taxon>
        <taxon>Moraxellaceae</taxon>
        <taxon>Acinetobacter</taxon>
    </lineage>
</organism>
<proteinExistence type="predicted"/>
<dbReference type="Pfam" id="PF12625">
    <property type="entry name" value="Arabinose_bd"/>
    <property type="match status" value="1"/>
</dbReference>
<dbReference type="InterPro" id="IPR009057">
    <property type="entry name" value="Homeodomain-like_sf"/>
</dbReference>
<dbReference type="PROSITE" id="PS01124">
    <property type="entry name" value="HTH_ARAC_FAMILY_2"/>
    <property type="match status" value="1"/>
</dbReference>
<feature type="domain" description="HTH araC/xylS-type" evidence="4">
    <location>
        <begin position="246"/>
        <end position="344"/>
    </location>
</feature>
<keyword evidence="3" id="KW-0804">Transcription</keyword>
<dbReference type="GO" id="GO:0005829">
    <property type="term" value="C:cytosol"/>
    <property type="evidence" value="ECO:0007669"/>
    <property type="project" value="TreeGrafter"/>
</dbReference>
<gene>
    <name evidence="5" type="ORF">B1202_11225</name>
</gene>
<keyword evidence="6" id="KW-1185">Reference proteome</keyword>
<dbReference type="AlphaFoldDB" id="A0A1T1GU29"/>
<dbReference type="Gene3D" id="1.10.10.60">
    <property type="entry name" value="Homeodomain-like"/>
    <property type="match status" value="1"/>
</dbReference>
<evidence type="ECO:0000313" key="5">
    <source>
        <dbReference type="EMBL" id="OOV81131.1"/>
    </source>
</evidence>
<evidence type="ECO:0000256" key="3">
    <source>
        <dbReference type="ARBA" id="ARBA00023163"/>
    </source>
</evidence>
<keyword evidence="2" id="KW-0238">DNA-binding</keyword>
<dbReference type="Pfam" id="PF12833">
    <property type="entry name" value="HTH_18"/>
    <property type="match status" value="1"/>
</dbReference>
<name>A0A1T1GU29_9GAMM</name>
<dbReference type="Proteomes" id="UP000191160">
    <property type="component" value="Unassembled WGS sequence"/>
</dbReference>
<dbReference type="EMBL" id="MVKX01000007">
    <property type="protein sequence ID" value="OOV81131.1"/>
    <property type="molecule type" value="Genomic_DNA"/>
</dbReference>
<dbReference type="RefSeq" id="WP_078190690.1">
    <property type="nucleotide sequence ID" value="NZ_JAMCOZ010000009.1"/>
</dbReference>
<evidence type="ECO:0000256" key="2">
    <source>
        <dbReference type="ARBA" id="ARBA00023125"/>
    </source>
</evidence>
<dbReference type="InterPro" id="IPR018060">
    <property type="entry name" value="HTH_AraC"/>
</dbReference>
<dbReference type="GO" id="GO:0000976">
    <property type="term" value="F:transcription cis-regulatory region binding"/>
    <property type="evidence" value="ECO:0007669"/>
    <property type="project" value="TreeGrafter"/>
</dbReference>
<dbReference type="SMART" id="SM00342">
    <property type="entry name" value="HTH_ARAC"/>
    <property type="match status" value="1"/>
</dbReference>
<dbReference type="GO" id="GO:0003700">
    <property type="term" value="F:DNA-binding transcription factor activity"/>
    <property type="evidence" value="ECO:0007669"/>
    <property type="project" value="InterPro"/>
</dbReference>
<dbReference type="PANTHER" id="PTHR47894:SF1">
    <property type="entry name" value="HTH-TYPE TRANSCRIPTIONAL REGULATOR VQSM"/>
    <property type="match status" value="1"/>
</dbReference>
<protein>
    <recommendedName>
        <fullName evidence="4">HTH araC/xylS-type domain-containing protein</fullName>
    </recommendedName>
</protein>
<evidence type="ECO:0000256" key="1">
    <source>
        <dbReference type="ARBA" id="ARBA00023015"/>
    </source>
</evidence>
<dbReference type="InterPro" id="IPR020449">
    <property type="entry name" value="Tscrpt_reg_AraC-type_HTH"/>
</dbReference>
<sequence length="347" mass="40518">MHDSSNTSKKHTVAVHYMRIIFDYLQRKDYSIDRFLSEIHLNKSIFDEPNERIDFQIFNQACHLLQDKFQHPNLGIYLGQLVTTGHLGPHGFALMTCSNARELMQQNMRYSALTIDAGSNVFERKGHEYIRYWKSNLGTNHPLGKLQDELHQASYVNLSRSLFNQHDLSPLWVSFQHEQPDDISEYEALFRCPIYFNAEQTAIGFHERFLDYPLPSSNESVHVVMSDLRNQLLKQLGNHLEPSWLAIVRKTIMESFQIGGVSFEELAHITGFTTEELRTEMNRYQLNFRTLVDDIRQSLAIGYVRNPKLSLVEIAFLLGFSEQSAFQRAFKRWTGKTPKEYKNLDYK</sequence>
<dbReference type="InterPro" id="IPR032687">
    <property type="entry name" value="AraC-type_N"/>
</dbReference>
<evidence type="ECO:0000313" key="6">
    <source>
        <dbReference type="Proteomes" id="UP000191160"/>
    </source>
</evidence>